<evidence type="ECO:0000313" key="9">
    <source>
        <dbReference type="Proteomes" id="UP000255423"/>
    </source>
</evidence>
<dbReference type="Proteomes" id="UP000255423">
    <property type="component" value="Unassembled WGS sequence"/>
</dbReference>
<dbReference type="EC" id="1.17.4.1" evidence="2"/>
<sequence length="109" mass="11869">MDPVATLQDDRGENDEMREHNKKNNEFIMEETFKTKGTCATTIQFTRDGDIIRNIRFTGGCNGNLKAIAKLCEGMKAEDIAAKLLGNTCGGKPTSCADQLARAVLGMQA</sequence>
<proteinExistence type="inferred from homology"/>
<dbReference type="AlphaFoldDB" id="A0A380S6Z9"/>
<feature type="compositionally biased region" description="Basic and acidic residues" evidence="6">
    <location>
        <begin position="8"/>
        <end position="20"/>
    </location>
</feature>
<evidence type="ECO:0000313" key="8">
    <source>
        <dbReference type="EMBL" id="SUQ25017.1"/>
    </source>
</evidence>
<dbReference type="GO" id="GO:0000166">
    <property type="term" value="F:nucleotide binding"/>
    <property type="evidence" value="ECO:0007669"/>
    <property type="project" value="UniProtKB-KW"/>
</dbReference>
<evidence type="ECO:0000256" key="5">
    <source>
        <dbReference type="ARBA" id="ARBA00047754"/>
    </source>
</evidence>
<name>A0A380S6Z9_FIBSU</name>
<feature type="region of interest" description="Disordered" evidence="6">
    <location>
        <begin position="1"/>
        <end position="20"/>
    </location>
</feature>
<dbReference type="GO" id="GO:0071897">
    <property type="term" value="P:DNA biosynthetic process"/>
    <property type="evidence" value="ECO:0007669"/>
    <property type="project" value="UniProtKB-KW"/>
</dbReference>
<dbReference type="NCBIfam" id="TIGR03905">
    <property type="entry name" value="TIGR03905_4_Cys"/>
    <property type="match status" value="1"/>
</dbReference>
<protein>
    <recommendedName>
        <fullName evidence="2">ribonucleoside-diphosphate reductase</fullName>
        <ecNumber evidence="2">1.17.4.1</ecNumber>
    </recommendedName>
</protein>
<evidence type="ECO:0000256" key="3">
    <source>
        <dbReference type="ARBA" id="ARBA00022634"/>
    </source>
</evidence>
<organism evidence="8 9">
    <name type="scientific">Fibrobacter succinogenes</name>
    <name type="common">Bacteroides succinogenes</name>
    <dbReference type="NCBI Taxonomy" id="833"/>
    <lineage>
        <taxon>Bacteria</taxon>
        <taxon>Pseudomonadati</taxon>
        <taxon>Fibrobacterota</taxon>
        <taxon>Fibrobacteria</taxon>
        <taxon>Fibrobacterales</taxon>
        <taxon>Fibrobacteraceae</taxon>
        <taxon>Fibrobacter</taxon>
    </lineage>
</organism>
<dbReference type="EMBL" id="UHJL01000003">
    <property type="protein sequence ID" value="SUQ25017.1"/>
    <property type="molecule type" value="Genomic_DNA"/>
</dbReference>
<keyword evidence="3" id="KW-0237">DNA synthesis</keyword>
<evidence type="ECO:0000256" key="4">
    <source>
        <dbReference type="ARBA" id="ARBA00022741"/>
    </source>
</evidence>
<gene>
    <name evidence="8" type="ORF">SAMN05661053_2431</name>
</gene>
<dbReference type="GO" id="GO:0004748">
    <property type="term" value="F:ribonucleoside-diphosphate reductase activity, thioredoxin disulfide as acceptor"/>
    <property type="evidence" value="ECO:0007669"/>
    <property type="project" value="UniProtKB-EC"/>
</dbReference>
<evidence type="ECO:0000256" key="2">
    <source>
        <dbReference type="ARBA" id="ARBA00012274"/>
    </source>
</evidence>
<reference evidence="8 9" key="1">
    <citation type="submission" date="2017-08" db="EMBL/GenBank/DDBJ databases">
        <authorList>
            <person name="de Groot N.N."/>
        </authorList>
    </citation>
    <scope>NUCLEOTIDE SEQUENCE [LARGE SCALE GENOMIC DNA]</scope>
    <source>
        <strain evidence="8 9">HM2</strain>
    </source>
</reference>
<evidence type="ECO:0000256" key="6">
    <source>
        <dbReference type="SAM" id="MobiDB-lite"/>
    </source>
</evidence>
<evidence type="ECO:0000259" key="7">
    <source>
        <dbReference type="Pfam" id="PF12637"/>
    </source>
</evidence>
<feature type="domain" description="TSCPD" evidence="7">
    <location>
        <begin position="34"/>
        <end position="104"/>
    </location>
</feature>
<keyword evidence="4" id="KW-0547">Nucleotide-binding</keyword>
<accession>A0A380S6Z9</accession>
<dbReference type="Pfam" id="PF12637">
    <property type="entry name" value="TSCPD"/>
    <property type="match status" value="1"/>
</dbReference>
<comment type="similarity">
    <text evidence="1">Belongs to the ribonucleoside diphosphate reductase class-2 family.</text>
</comment>
<evidence type="ECO:0000256" key="1">
    <source>
        <dbReference type="ARBA" id="ARBA00007405"/>
    </source>
</evidence>
<dbReference type="InterPro" id="IPR023806">
    <property type="entry name" value="CHP03905"/>
</dbReference>
<dbReference type="InterPro" id="IPR024434">
    <property type="entry name" value="TSCPD_dom"/>
</dbReference>
<comment type="catalytic activity">
    <reaction evidence="5">
        <text>a 2'-deoxyribonucleoside 5'-diphosphate + [thioredoxin]-disulfide + H2O = a ribonucleoside 5'-diphosphate + [thioredoxin]-dithiol</text>
        <dbReference type="Rhea" id="RHEA:23252"/>
        <dbReference type="Rhea" id="RHEA-COMP:10698"/>
        <dbReference type="Rhea" id="RHEA-COMP:10700"/>
        <dbReference type="ChEBI" id="CHEBI:15377"/>
        <dbReference type="ChEBI" id="CHEBI:29950"/>
        <dbReference type="ChEBI" id="CHEBI:50058"/>
        <dbReference type="ChEBI" id="CHEBI:57930"/>
        <dbReference type="ChEBI" id="CHEBI:73316"/>
        <dbReference type="EC" id="1.17.4.1"/>
    </reaction>
</comment>